<name>A0A370FHI6_9BURK</name>
<accession>A0A370FHI6</accession>
<dbReference type="EMBL" id="QQAV01000003">
    <property type="protein sequence ID" value="RDI26038.1"/>
    <property type="molecule type" value="Genomic_DNA"/>
</dbReference>
<comment type="caution">
    <text evidence="3">The sequence shown here is derived from an EMBL/GenBank/DDBJ whole genome shotgun (WGS) entry which is preliminary data.</text>
</comment>
<feature type="domain" description="AB hydrolase-1" evidence="2">
    <location>
        <begin position="30"/>
        <end position="279"/>
    </location>
</feature>
<gene>
    <name evidence="3" type="ORF">DFR41_103194</name>
</gene>
<dbReference type="InterPro" id="IPR000073">
    <property type="entry name" value="AB_hydrolase_1"/>
</dbReference>
<dbReference type="InterPro" id="IPR029058">
    <property type="entry name" value="AB_hydrolase_fold"/>
</dbReference>
<protein>
    <submittedName>
        <fullName evidence="3">Haloacetate dehalogenase</fullName>
    </submittedName>
</protein>
<dbReference type="AlphaFoldDB" id="A0A370FHI6"/>
<organism evidence="3 4">
    <name type="scientific">Pseudacidovorax intermedius</name>
    <dbReference type="NCBI Taxonomy" id="433924"/>
    <lineage>
        <taxon>Bacteria</taxon>
        <taxon>Pseudomonadati</taxon>
        <taxon>Pseudomonadota</taxon>
        <taxon>Betaproteobacteria</taxon>
        <taxon>Burkholderiales</taxon>
        <taxon>Comamonadaceae</taxon>
        <taxon>Pseudacidovorax</taxon>
    </lineage>
</organism>
<proteinExistence type="predicted"/>
<keyword evidence="1" id="KW-0378">Hydrolase</keyword>
<dbReference type="InterPro" id="IPR000639">
    <property type="entry name" value="Epox_hydrolase-like"/>
</dbReference>
<dbReference type="Pfam" id="PF00561">
    <property type="entry name" value="Abhydrolase_1"/>
    <property type="match status" value="1"/>
</dbReference>
<dbReference type="RefSeq" id="WP_114802640.1">
    <property type="nucleotide sequence ID" value="NZ_QQAV01000003.1"/>
</dbReference>
<dbReference type="PANTHER" id="PTHR43329">
    <property type="entry name" value="EPOXIDE HYDROLASE"/>
    <property type="match status" value="1"/>
</dbReference>
<dbReference type="Proteomes" id="UP000255265">
    <property type="component" value="Unassembled WGS sequence"/>
</dbReference>
<dbReference type="SUPFAM" id="SSF53474">
    <property type="entry name" value="alpha/beta-Hydrolases"/>
    <property type="match status" value="1"/>
</dbReference>
<dbReference type="PRINTS" id="PR00412">
    <property type="entry name" value="EPOXHYDRLASE"/>
</dbReference>
<evidence type="ECO:0000313" key="4">
    <source>
        <dbReference type="Proteomes" id="UP000255265"/>
    </source>
</evidence>
<dbReference type="OrthoDB" id="9780765at2"/>
<dbReference type="Gene3D" id="3.40.50.1820">
    <property type="entry name" value="alpha/beta hydrolase"/>
    <property type="match status" value="1"/>
</dbReference>
<evidence type="ECO:0000256" key="1">
    <source>
        <dbReference type="ARBA" id="ARBA00022801"/>
    </source>
</evidence>
<reference evidence="3 4" key="1">
    <citation type="submission" date="2018-07" db="EMBL/GenBank/DDBJ databases">
        <title>Genomic Encyclopedia of Type Strains, Phase IV (KMG-IV): sequencing the most valuable type-strain genomes for metagenomic binning, comparative biology and taxonomic classification.</title>
        <authorList>
            <person name="Goeker M."/>
        </authorList>
    </citation>
    <scope>NUCLEOTIDE SEQUENCE [LARGE SCALE GENOMIC DNA]</scope>
    <source>
        <strain evidence="3 4">DSM 21352</strain>
    </source>
</reference>
<evidence type="ECO:0000313" key="3">
    <source>
        <dbReference type="EMBL" id="RDI26038.1"/>
    </source>
</evidence>
<sequence length="296" mass="32572">MSTPFFPGFDVRRFALGDATIHAEVGGSGPPLLLLHGYPQTHVAWHRIAPTLARHFTVVAPDLRGYGDSVGPGGDPLHIHHCKRTLGGDQVALMRALGFERFAVMGHDRGARVGYRLCLDRPEAVSAFVSLTVVPTETMWQRAGMAFGLKAFHWYLFAQPFDLPERMLRADPGYFLDWALRNAVLKVGAVTPEALAEYHRAFAKESVRHAMVEDYRAAASIDLQHDRDDLAAGRRIACPLQVLWSASSAGAPDPVETWRAWADDVEGAAVDCGHLMAEEAPDEVLAHVLPFLQRHA</sequence>
<dbReference type="GO" id="GO:0016787">
    <property type="term" value="F:hydrolase activity"/>
    <property type="evidence" value="ECO:0007669"/>
    <property type="project" value="UniProtKB-KW"/>
</dbReference>
<keyword evidence="4" id="KW-1185">Reference proteome</keyword>
<evidence type="ECO:0000259" key="2">
    <source>
        <dbReference type="Pfam" id="PF00561"/>
    </source>
</evidence>